<keyword evidence="3" id="KW-0560">Oxidoreductase</keyword>
<dbReference type="Gene3D" id="3.40.50.720">
    <property type="entry name" value="NAD(P)-binding Rossmann-like Domain"/>
    <property type="match status" value="1"/>
</dbReference>
<evidence type="ECO:0000256" key="2">
    <source>
        <dbReference type="ARBA" id="ARBA00022857"/>
    </source>
</evidence>
<protein>
    <submittedName>
        <fullName evidence="5">NAD(P)-binding protein</fullName>
    </submittedName>
</protein>
<dbReference type="InterPro" id="IPR036291">
    <property type="entry name" value="NAD(P)-bd_dom_sf"/>
</dbReference>
<dbReference type="EMBL" id="KZ293665">
    <property type="protein sequence ID" value="PBK90487.1"/>
    <property type="molecule type" value="Genomic_DNA"/>
</dbReference>
<name>A0A2H3DN34_ARMGA</name>
<accession>A0A2H3DN34</accession>
<gene>
    <name evidence="5" type="ORF">ARMGADRAFT_1166874</name>
</gene>
<dbReference type="Proteomes" id="UP000217790">
    <property type="component" value="Unassembled WGS sequence"/>
</dbReference>
<comment type="similarity">
    <text evidence="1">Belongs to the short-chain dehydrogenases/reductases (SDR) family.</text>
</comment>
<feature type="signal peptide" evidence="4">
    <location>
        <begin position="1"/>
        <end position="21"/>
    </location>
</feature>
<dbReference type="STRING" id="47427.A0A2H3DN34"/>
<evidence type="ECO:0000256" key="3">
    <source>
        <dbReference type="ARBA" id="ARBA00023002"/>
    </source>
</evidence>
<evidence type="ECO:0000313" key="5">
    <source>
        <dbReference type="EMBL" id="PBK90487.1"/>
    </source>
</evidence>
<dbReference type="PANTHER" id="PTHR24320">
    <property type="entry name" value="RETINOL DEHYDROGENASE"/>
    <property type="match status" value="1"/>
</dbReference>
<keyword evidence="4" id="KW-0732">Signal</keyword>
<dbReference type="InParanoid" id="A0A2H3DN34"/>
<sequence length="337" mass="37782">MTLRSLFWLYLVNFCRLLSQSFPPSPKWSADDIPDLSGRVIIVTGGNTGIGRETIKALLRRNAKVYMAARNEIKARNTIRELLQDTGKEAIFLKLDLASLESVREAAAEFKSKETELHVLFNNAGVMWPPLHQISADGYDLQFATNVMGTAFKYFAPNNKFLPLPGHFLLTHHLLGNLKAGAKSLPEKKSRIINTSSGTIYLTHRIEWDTLVDGPKRRGSSTEALYYQSKFANVLFSNELARRYGDDGIISISLNPGNIDSELLRHKPQIFKYLSPYILYSPTYGALTQLWAGTTPEAAACSGTFLAPWARIAHPNPCTDDLAVAKKLWEWLEEHTL</sequence>
<feature type="chain" id="PRO_5013910717" evidence="4">
    <location>
        <begin position="22"/>
        <end position="337"/>
    </location>
</feature>
<evidence type="ECO:0000256" key="1">
    <source>
        <dbReference type="ARBA" id="ARBA00006484"/>
    </source>
</evidence>
<evidence type="ECO:0000256" key="4">
    <source>
        <dbReference type="SAM" id="SignalP"/>
    </source>
</evidence>
<keyword evidence="6" id="KW-1185">Reference proteome</keyword>
<dbReference type="OMA" id="IVACPFV"/>
<dbReference type="OrthoDB" id="191139at2759"/>
<dbReference type="FunCoup" id="A0A2H3DN34">
    <property type="interactions" value="174"/>
</dbReference>
<dbReference type="PRINTS" id="PR00081">
    <property type="entry name" value="GDHRDH"/>
</dbReference>
<dbReference type="SUPFAM" id="SSF51735">
    <property type="entry name" value="NAD(P)-binding Rossmann-fold domains"/>
    <property type="match status" value="1"/>
</dbReference>
<dbReference type="Pfam" id="PF00106">
    <property type="entry name" value="adh_short"/>
    <property type="match status" value="1"/>
</dbReference>
<keyword evidence="2" id="KW-0521">NADP</keyword>
<dbReference type="InterPro" id="IPR002347">
    <property type="entry name" value="SDR_fam"/>
</dbReference>
<dbReference type="PANTHER" id="PTHR24320:SF236">
    <property type="entry name" value="SHORT-CHAIN DEHYDROGENASE-RELATED"/>
    <property type="match status" value="1"/>
</dbReference>
<proteinExistence type="inferred from homology"/>
<dbReference type="GO" id="GO:0016491">
    <property type="term" value="F:oxidoreductase activity"/>
    <property type="evidence" value="ECO:0007669"/>
    <property type="project" value="UniProtKB-KW"/>
</dbReference>
<dbReference type="AlphaFoldDB" id="A0A2H3DN34"/>
<evidence type="ECO:0000313" key="6">
    <source>
        <dbReference type="Proteomes" id="UP000217790"/>
    </source>
</evidence>
<reference evidence="6" key="1">
    <citation type="journal article" date="2017" name="Nat. Ecol. Evol.">
        <title>Genome expansion and lineage-specific genetic innovations in the forest pathogenic fungi Armillaria.</title>
        <authorList>
            <person name="Sipos G."/>
            <person name="Prasanna A.N."/>
            <person name="Walter M.C."/>
            <person name="O'Connor E."/>
            <person name="Balint B."/>
            <person name="Krizsan K."/>
            <person name="Kiss B."/>
            <person name="Hess J."/>
            <person name="Varga T."/>
            <person name="Slot J."/>
            <person name="Riley R."/>
            <person name="Boka B."/>
            <person name="Rigling D."/>
            <person name="Barry K."/>
            <person name="Lee J."/>
            <person name="Mihaltcheva S."/>
            <person name="LaButti K."/>
            <person name="Lipzen A."/>
            <person name="Waldron R."/>
            <person name="Moloney N.M."/>
            <person name="Sperisen C."/>
            <person name="Kredics L."/>
            <person name="Vagvoelgyi C."/>
            <person name="Patrignani A."/>
            <person name="Fitzpatrick D."/>
            <person name="Nagy I."/>
            <person name="Doyle S."/>
            <person name="Anderson J.B."/>
            <person name="Grigoriev I.V."/>
            <person name="Gueldener U."/>
            <person name="Muensterkoetter M."/>
            <person name="Nagy L.G."/>
        </authorList>
    </citation>
    <scope>NUCLEOTIDE SEQUENCE [LARGE SCALE GENOMIC DNA]</scope>
    <source>
        <strain evidence="6">Ar21-2</strain>
    </source>
</reference>
<organism evidence="5 6">
    <name type="scientific">Armillaria gallica</name>
    <name type="common">Bulbous honey fungus</name>
    <name type="synonym">Armillaria bulbosa</name>
    <dbReference type="NCBI Taxonomy" id="47427"/>
    <lineage>
        <taxon>Eukaryota</taxon>
        <taxon>Fungi</taxon>
        <taxon>Dikarya</taxon>
        <taxon>Basidiomycota</taxon>
        <taxon>Agaricomycotina</taxon>
        <taxon>Agaricomycetes</taxon>
        <taxon>Agaricomycetidae</taxon>
        <taxon>Agaricales</taxon>
        <taxon>Marasmiineae</taxon>
        <taxon>Physalacriaceae</taxon>
        <taxon>Armillaria</taxon>
    </lineage>
</organism>